<dbReference type="InterPro" id="IPR001810">
    <property type="entry name" value="F-box_dom"/>
</dbReference>
<evidence type="ECO:0000256" key="2">
    <source>
        <dbReference type="ARBA" id="ARBA00022771"/>
    </source>
</evidence>
<accession>A0A7R8H8J8</accession>
<evidence type="ECO:0000313" key="6">
    <source>
        <dbReference type="Proteomes" id="UP000675881"/>
    </source>
</evidence>
<protein>
    <submittedName>
        <fullName evidence="5">(salmon louse) hypothetical protein</fullName>
    </submittedName>
</protein>
<dbReference type="OrthoDB" id="5918172at2759"/>
<sequence>MGEGNQKNEEQKELSRIEDTLRDMEGIHMHCYNCYSFIHCSKKGKTCNYVNCPLSCSQTFHACKEEDHIQNICSNAHIPCVNVENGCKAKIQRKNMKAHLYVCPAFLILCKLAHPRKEHRIIDFDRNYSTKEDQKFLNEAFKQKYSKIDLSIEIVDDTTDNYKSNTIHSKHCSSCFIKDCTGETKPFCPIISCPWGCNLKFHSCKSYDHRILCSDYDKEWDDRFDVKYEFTNIRTKPRNEIQCAEYLRLDQYLYHYQNEHSFSEMTYQVCCWIESKCPFYKNGCTFALKKPYPVDIDMETLILDIFRGTLSSSAKHFDNVIGLQSIPDKILSLIFSLLDECSFPDFSINCNHLLDVCKSNLNEHGCVYPQWEQKITDSGSSWSISHHKWYYNNVQPIKRWKIEHLGEIINHLMECPYATRGGKRLSAHK</sequence>
<dbReference type="Gene3D" id="3.30.40.10">
    <property type="entry name" value="Zinc/RING finger domain, C3HC4 (zinc finger)"/>
    <property type="match status" value="1"/>
</dbReference>
<dbReference type="Gene3D" id="3.30.40.150">
    <property type="entry name" value="TRAF-like zinc-finger, N-terminal subdomain"/>
    <property type="match status" value="2"/>
</dbReference>
<proteinExistence type="predicted"/>
<dbReference type="AlphaFoldDB" id="A0A7R8H8J8"/>
<keyword evidence="1" id="KW-0479">Metal-binding</keyword>
<reference evidence="5" key="1">
    <citation type="submission" date="2021-02" db="EMBL/GenBank/DDBJ databases">
        <authorList>
            <person name="Bekaert M."/>
        </authorList>
    </citation>
    <scope>NUCLEOTIDE SEQUENCE</scope>
    <source>
        <strain evidence="5">IoA-00</strain>
    </source>
</reference>
<dbReference type="GO" id="GO:0008270">
    <property type="term" value="F:zinc ion binding"/>
    <property type="evidence" value="ECO:0007669"/>
    <property type="project" value="UniProtKB-KW"/>
</dbReference>
<dbReference type="Pfam" id="PF15966">
    <property type="entry name" value="F-box_4"/>
    <property type="match status" value="1"/>
</dbReference>
<dbReference type="SUPFAM" id="SSF49599">
    <property type="entry name" value="TRAF domain-like"/>
    <property type="match status" value="1"/>
</dbReference>
<evidence type="ECO:0000256" key="3">
    <source>
        <dbReference type="ARBA" id="ARBA00022786"/>
    </source>
</evidence>
<dbReference type="EMBL" id="HG994583">
    <property type="protein sequence ID" value="CAF2931170.1"/>
    <property type="molecule type" value="Genomic_DNA"/>
</dbReference>
<keyword evidence="3" id="KW-0833">Ubl conjugation pathway</keyword>
<dbReference type="InterPro" id="IPR013083">
    <property type="entry name" value="Znf_RING/FYVE/PHD"/>
</dbReference>
<gene>
    <name evidence="5" type="ORF">LSAA_8932</name>
</gene>
<keyword evidence="2" id="KW-0863">Zinc-finger</keyword>
<dbReference type="PANTHER" id="PTHR15933">
    <property type="entry name" value="PROTEIN CBG16327"/>
    <property type="match status" value="1"/>
</dbReference>
<evidence type="ECO:0000256" key="1">
    <source>
        <dbReference type="ARBA" id="ARBA00022723"/>
    </source>
</evidence>
<keyword evidence="6" id="KW-1185">Reference proteome</keyword>
<dbReference type="Proteomes" id="UP000675881">
    <property type="component" value="Chromosome 4"/>
</dbReference>
<dbReference type="InterPro" id="IPR031890">
    <property type="entry name" value="Fbxo30/Fbxo40"/>
</dbReference>
<organism evidence="5 6">
    <name type="scientific">Lepeophtheirus salmonis</name>
    <name type="common">Salmon louse</name>
    <name type="synonym">Caligus salmonis</name>
    <dbReference type="NCBI Taxonomy" id="72036"/>
    <lineage>
        <taxon>Eukaryota</taxon>
        <taxon>Metazoa</taxon>
        <taxon>Ecdysozoa</taxon>
        <taxon>Arthropoda</taxon>
        <taxon>Crustacea</taxon>
        <taxon>Multicrustacea</taxon>
        <taxon>Hexanauplia</taxon>
        <taxon>Copepoda</taxon>
        <taxon>Siphonostomatoida</taxon>
        <taxon>Caligidae</taxon>
        <taxon>Lepeophtheirus</taxon>
    </lineage>
</organism>
<dbReference type="PROSITE" id="PS50145">
    <property type="entry name" value="ZF_TRAF"/>
    <property type="match status" value="1"/>
</dbReference>
<dbReference type="InterPro" id="IPR001293">
    <property type="entry name" value="Znf_TRAF"/>
</dbReference>
<dbReference type="PANTHER" id="PTHR15933:SF20">
    <property type="entry name" value="F-BOX DOMAIN-CONTAINING PROTEIN"/>
    <property type="match status" value="1"/>
</dbReference>
<name>A0A7R8H8J8_LEPSM</name>
<evidence type="ECO:0000313" key="5">
    <source>
        <dbReference type="EMBL" id="CAF2931170.1"/>
    </source>
</evidence>
<evidence type="ECO:0000256" key="4">
    <source>
        <dbReference type="ARBA" id="ARBA00022833"/>
    </source>
</evidence>
<dbReference type="Pfam" id="PF15965">
    <property type="entry name" value="zf-TRAF_2"/>
    <property type="match status" value="2"/>
</dbReference>
<keyword evidence="4" id="KW-0862">Zinc</keyword>
<dbReference type="GO" id="GO:0061630">
    <property type="term" value="F:ubiquitin protein ligase activity"/>
    <property type="evidence" value="ECO:0007669"/>
    <property type="project" value="InterPro"/>
</dbReference>
<dbReference type="InterPro" id="IPR043013">
    <property type="entry name" value="Znf_TRAF_N"/>
</dbReference>